<keyword evidence="2" id="KW-1185">Reference proteome</keyword>
<reference evidence="1 2" key="1">
    <citation type="submission" date="2020-01" db="EMBL/GenBank/DDBJ databases">
        <authorList>
            <consortium name="DOE Joint Genome Institute"/>
            <person name="Haridas S."/>
            <person name="Albert R."/>
            <person name="Binder M."/>
            <person name="Bloem J."/>
            <person name="Labutti K."/>
            <person name="Salamov A."/>
            <person name="Andreopoulos B."/>
            <person name="Baker S.E."/>
            <person name="Barry K."/>
            <person name="Bills G."/>
            <person name="Bluhm B.H."/>
            <person name="Cannon C."/>
            <person name="Castanera R."/>
            <person name="Culley D.E."/>
            <person name="Daum C."/>
            <person name="Ezra D."/>
            <person name="Gonzalez J.B."/>
            <person name="Henrissat B."/>
            <person name="Kuo A."/>
            <person name="Liang C."/>
            <person name="Lipzen A."/>
            <person name="Lutzoni F."/>
            <person name="Magnuson J."/>
            <person name="Mondo S."/>
            <person name="Nolan M."/>
            <person name="Ohm R."/>
            <person name="Pangilinan J."/>
            <person name="Park H.-J.H."/>
            <person name="Ramirez L."/>
            <person name="Alfaro M."/>
            <person name="Sun H."/>
            <person name="Tritt A."/>
            <person name="Yoshinaga Y."/>
            <person name="Zwiers L.-H.L."/>
            <person name="Turgeon B.G."/>
            <person name="Goodwin S.B."/>
            <person name="Spatafora J.W."/>
            <person name="Crous P.W."/>
            <person name="Grigoriev I.V."/>
        </authorList>
    </citation>
    <scope>NUCLEOTIDE SEQUENCE [LARGE SCALE GENOMIC DNA]</scope>
    <source>
        <strain evidence="1 2">CBS 611.86</strain>
    </source>
</reference>
<sequence length="299" mass="33379">MLPALVLNQTEGQTEVPSNRSADSMKYWRDGVPSPDLARSGEIGYIGAVRGRGKILQTTLEGADLTEILFAIQWSPTENKWISDTEYVKCHLVNASVTFRVDATNRVSSIEIIDVVFVELTRYNVLPFVAFFTGLAKYLVDMAQHGGRSDGNRHNMSRTRDISFRDDVEDFALNVSLSFLSDPSLCTHVPVNITTTTNRTVYDYHSKNLIIAYDTAISLSVLSVCLGMYSFFKNGVGHDLKVSTIGAAMQNREVQEALQRTHTILAQPLNKEAEKIELRFDPDKGFVLKPRLRAVDEAV</sequence>
<dbReference type="AlphaFoldDB" id="A0A7C8I6N8"/>
<comment type="caution">
    <text evidence="1">The sequence shown here is derived from an EMBL/GenBank/DDBJ whole genome shotgun (WGS) entry which is preliminary data.</text>
</comment>
<evidence type="ECO:0000313" key="2">
    <source>
        <dbReference type="Proteomes" id="UP000481861"/>
    </source>
</evidence>
<dbReference type="PANTHER" id="PTHR35041">
    <property type="entry name" value="MEDIATOR OF RNA POLYMERASE II TRANSCRIPTION SUBUNIT 1"/>
    <property type="match status" value="1"/>
</dbReference>
<dbReference type="PANTHER" id="PTHR35041:SF3">
    <property type="entry name" value="FORMYLMETHIONINE DEFORMYLASE-LIKE PROTEIN"/>
    <property type="match status" value="1"/>
</dbReference>
<dbReference type="EMBL" id="JAADJZ010000016">
    <property type="protein sequence ID" value="KAF2869572.1"/>
    <property type="molecule type" value="Genomic_DNA"/>
</dbReference>
<name>A0A7C8I6N8_9PLEO</name>
<dbReference type="Proteomes" id="UP000481861">
    <property type="component" value="Unassembled WGS sequence"/>
</dbReference>
<dbReference type="OrthoDB" id="3674857at2759"/>
<accession>A0A7C8I6N8</accession>
<proteinExistence type="predicted"/>
<organism evidence="1 2">
    <name type="scientific">Massariosphaeria phaeospora</name>
    <dbReference type="NCBI Taxonomy" id="100035"/>
    <lineage>
        <taxon>Eukaryota</taxon>
        <taxon>Fungi</taxon>
        <taxon>Dikarya</taxon>
        <taxon>Ascomycota</taxon>
        <taxon>Pezizomycotina</taxon>
        <taxon>Dothideomycetes</taxon>
        <taxon>Pleosporomycetidae</taxon>
        <taxon>Pleosporales</taxon>
        <taxon>Pleosporales incertae sedis</taxon>
        <taxon>Massariosphaeria</taxon>
    </lineage>
</organism>
<evidence type="ECO:0000313" key="1">
    <source>
        <dbReference type="EMBL" id="KAF2869572.1"/>
    </source>
</evidence>
<gene>
    <name evidence="1" type="ORF">BDV95DRAFT_620775</name>
</gene>
<protein>
    <submittedName>
        <fullName evidence="1">Uncharacterized protein</fullName>
    </submittedName>
</protein>